<dbReference type="InterPro" id="IPR019985">
    <property type="entry name" value="Ribosomal_uL23"/>
</dbReference>
<dbReference type="PANTHER" id="PTHR11620">
    <property type="entry name" value="60S RIBOSOMAL PROTEIN L23A"/>
    <property type="match status" value="1"/>
</dbReference>
<dbReference type="GO" id="GO:1990904">
    <property type="term" value="C:ribonucleoprotein complex"/>
    <property type="evidence" value="ECO:0007669"/>
    <property type="project" value="UniProtKB-KW"/>
</dbReference>
<evidence type="ECO:0000256" key="2">
    <source>
        <dbReference type="ARBA" id="ARBA00022730"/>
    </source>
</evidence>
<evidence type="ECO:0000256" key="5">
    <source>
        <dbReference type="ARBA" id="ARBA00023274"/>
    </source>
</evidence>
<comment type="caution">
    <text evidence="6">The sequence shown here is derived from an EMBL/GenBank/DDBJ whole genome shotgun (WGS) entry which is preliminary data.</text>
</comment>
<dbReference type="GO" id="GO:0006412">
    <property type="term" value="P:translation"/>
    <property type="evidence" value="ECO:0007669"/>
    <property type="project" value="InterPro"/>
</dbReference>
<dbReference type="HAMAP" id="MF_01369_A">
    <property type="entry name" value="Ribosomal_uL23_A"/>
    <property type="match status" value="1"/>
</dbReference>
<keyword evidence="4 6" id="KW-0689">Ribosomal protein</keyword>
<reference evidence="6" key="1">
    <citation type="submission" date="2013-08" db="EMBL/GenBank/DDBJ databases">
        <authorList>
            <person name="Mendez C."/>
            <person name="Richter M."/>
            <person name="Ferrer M."/>
            <person name="Sanchez J."/>
        </authorList>
    </citation>
    <scope>NUCLEOTIDE SEQUENCE</scope>
</reference>
<dbReference type="GO" id="GO:0005840">
    <property type="term" value="C:ribosome"/>
    <property type="evidence" value="ECO:0007669"/>
    <property type="project" value="UniProtKB-KW"/>
</dbReference>
<organism evidence="6">
    <name type="scientific">mine drainage metagenome</name>
    <dbReference type="NCBI Taxonomy" id="410659"/>
    <lineage>
        <taxon>unclassified sequences</taxon>
        <taxon>metagenomes</taxon>
        <taxon>ecological metagenomes</taxon>
    </lineage>
</organism>
<dbReference type="InterPro" id="IPR013025">
    <property type="entry name" value="Ribosomal_uL23-like"/>
</dbReference>
<dbReference type="AlphaFoldDB" id="T0ZL01"/>
<dbReference type="NCBIfam" id="TIGR03636">
    <property type="entry name" value="uL23_arch"/>
    <property type="match status" value="1"/>
</dbReference>
<accession>T0ZL01</accession>
<evidence type="ECO:0000256" key="3">
    <source>
        <dbReference type="ARBA" id="ARBA00022884"/>
    </source>
</evidence>
<dbReference type="EMBL" id="AUZY01012300">
    <property type="protein sequence ID" value="EQD30500.1"/>
    <property type="molecule type" value="Genomic_DNA"/>
</dbReference>
<name>T0ZL01_9ZZZZ</name>
<evidence type="ECO:0000256" key="1">
    <source>
        <dbReference type="ARBA" id="ARBA00006700"/>
    </source>
</evidence>
<dbReference type="PROSITE" id="PS00050">
    <property type="entry name" value="RIBOSOMAL_L23"/>
    <property type="match status" value="1"/>
</dbReference>
<dbReference type="NCBIfam" id="NF011118">
    <property type="entry name" value="PRK14548.1"/>
    <property type="match status" value="1"/>
</dbReference>
<protein>
    <submittedName>
        <fullName evidence="6">Ribosomal protein L23</fullName>
    </submittedName>
</protein>
<dbReference type="InterPro" id="IPR012677">
    <property type="entry name" value="Nucleotide-bd_a/b_plait_sf"/>
</dbReference>
<sequence>MKFNIISPVATEKTMLKGEKENKLTFIVKREATKKDIQKEVEERFGVKVLHVNTSITKKGKKATVRLSSEFTADEVGGRIGIY</sequence>
<dbReference type="Gene3D" id="3.30.70.330">
    <property type="match status" value="1"/>
</dbReference>
<reference evidence="6" key="2">
    <citation type="journal article" date="2014" name="ISME J.">
        <title>Microbial stratification in low pH oxic and suboxic macroscopic growths along an acid mine drainage.</title>
        <authorList>
            <person name="Mendez-Garcia C."/>
            <person name="Mesa V."/>
            <person name="Sprenger R.R."/>
            <person name="Richter M."/>
            <person name="Diez M.S."/>
            <person name="Solano J."/>
            <person name="Bargiela R."/>
            <person name="Golyshina O.V."/>
            <person name="Manteca A."/>
            <person name="Ramos J.L."/>
            <person name="Gallego J.R."/>
            <person name="Llorente I."/>
            <person name="Martins Dos Santos V.A."/>
            <person name="Jensen O.N."/>
            <person name="Pelaez A.I."/>
            <person name="Sanchez J."/>
            <person name="Ferrer M."/>
        </authorList>
    </citation>
    <scope>NUCLEOTIDE SEQUENCE</scope>
</reference>
<evidence type="ECO:0000313" key="6">
    <source>
        <dbReference type="EMBL" id="EQD30500.1"/>
    </source>
</evidence>
<dbReference type="GO" id="GO:0003735">
    <property type="term" value="F:structural constituent of ribosome"/>
    <property type="evidence" value="ECO:0007669"/>
    <property type="project" value="InterPro"/>
</dbReference>
<keyword evidence="5" id="KW-0687">Ribonucleoprotein</keyword>
<proteinExistence type="inferred from homology"/>
<comment type="similarity">
    <text evidence="1">Belongs to the universal ribosomal protein uL23 family.</text>
</comment>
<keyword evidence="3" id="KW-0694">RNA-binding</keyword>
<dbReference type="Pfam" id="PF00276">
    <property type="entry name" value="Ribosomal_L23"/>
    <property type="match status" value="1"/>
</dbReference>
<dbReference type="InterPro" id="IPR012678">
    <property type="entry name" value="Ribosomal_uL23/eL15/eS24_sf"/>
</dbReference>
<evidence type="ECO:0000256" key="4">
    <source>
        <dbReference type="ARBA" id="ARBA00022980"/>
    </source>
</evidence>
<dbReference type="SUPFAM" id="SSF54189">
    <property type="entry name" value="Ribosomal proteins S24e, L23 and L15e"/>
    <property type="match status" value="1"/>
</dbReference>
<dbReference type="InterPro" id="IPR001014">
    <property type="entry name" value="Ribosomal_uL23_CS"/>
</dbReference>
<gene>
    <name evidence="6" type="ORF">B1B_18369</name>
</gene>
<keyword evidence="2" id="KW-0699">rRNA-binding</keyword>
<dbReference type="GO" id="GO:0019843">
    <property type="term" value="F:rRNA binding"/>
    <property type="evidence" value="ECO:0007669"/>
    <property type="project" value="UniProtKB-KW"/>
</dbReference>